<name>A0AA40WFI6_LEPIR</name>
<gene>
    <name evidence="1" type="ORF">IQB77_22770</name>
</gene>
<feature type="non-terminal residue" evidence="1">
    <location>
        <position position="106"/>
    </location>
</feature>
<reference evidence="1" key="1">
    <citation type="submission" date="2020-10" db="EMBL/GenBank/DDBJ databases">
        <title>New Zealand Leptospira genomics.</title>
        <authorList>
            <person name="Wilkinson D.A."/>
            <person name="Nisa S."/>
            <person name="Moinet M."/>
            <person name="Benschop J."/>
        </authorList>
    </citation>
    <scope>NUCLEOTIDE SEQUENCE</scope>
    <source>
        <strain evidence="1">ESR8</strain>
    </source>
</reference>
<proteinExistence type="predicted"/>
<evidence type="ECO:0000313" key="2">
    <source>
        <dbReference type="Proteomes" id="UP000644282"/>
    </source>
</evidence>
<comment type="caution">
    <text evidence="1">The sequence shown here is derived from an EMBL/GenBank/DDBJ whole genome shotgun (WGS) entry which is preliminary data.</text>
</comment>
<dbReference type="EMBL" id="JADDXF010000734">
    <property type="protein sequence ID" value="MBE8432512.1"/>
    <property type="molecule type" value="Genomic_DNA"/>
</dbReference>
<evidence type="ECO:0000313" key="1">
    <source>
        <dbReference type="EMBL" id="MBE8432512.1"/>
    </source>
</evidence>
<protein>
    <submittedName>
        <fullName evidence="1">Methyl-accepting chemotaxis protein</fullName>
    </submittedName>
</protein>
<accession>A0AA40WFI6</accession>
<dbReference type="Proteomes" id="UP000644282">
    <property type="component" value="Unassembled WGS sequence"/>
</dbReference>
<dbReference type="AlphaFoldDB" id="A0AA40WFI6"/>
<organism evidence="1 2">
    <name type="scientific">Leptospira interrogans serovar Pomona</name>
    <dbReference type="NCBI Taxonomy" id="44276"/>
    <lineage>
        <taxon>Bacteria</taxon>
        <taxon>Pseudomonadati</taxon>
        <taxon>Spirochaetota</taxon>
        <taxon>Spirochaetia</taxon>
        <taxon>Leptospirales</taxon>
        <taxon>Leptospiraceae</taxon>
        <taxon>Leptospira</taxon>
    </lineage>
</organism>
<sequence>MSIRFRISLYLSIVLFIGFGILATVNSYTAYKKLEQEVVNGSEVTAERWTMEIKDYLNTGMGIIRGFRFPLLFDSPPRNKVILALQEILKVNESYFGARVAYEPNG</sequence>